<keyword evidence="6" id="KW-0653">Protein transport</keyword>
<evidence type="ECO:0000256" key="4">
    <source>
        <dbReference type="ARBA" id="ARBA00022448"/>
    </source>
</evidence>
<keyword evidence="7" id="KW-1006">Bacterial flagellum protein export</keyword>
<dbReference type="AlphaFoldDB" id="A0A0W0W0E1"/>
<dbReference type="PANTHER" id="PTHR34982:SF1">
    <property type="entry name" value="FLAGELLAR ASSEMBLY PROTEIN FLIH"/>
    <property type="match status" value="1"/>
</dbReference>
<dbReference type="Proteomes" id="UP000054908">
    <property type="component" value="Unassembled WGS sequence"/>
</dbReference>
<reference evidence="9 10" key="1">
    <citation type="submission" date="2015-11" db="EMBL/GenBank/DDBJ databases">
        <title>Genomic analysis of 38 Legionella species identifies large and diverse effector repertoires.</title>
        <authorList>
            <person name="Burstein D."/>
            <person name="Amaro F."/>
            <person name="Zusman T."/>
            <person name="Lifshitz Z."/>
            <person name="Cohen O."/>
            <person name="Gilbert J.A."/>
            <person name="Pupko T."/>
            <person name="Shuman H.A."/>
            <person name="Segal G."/>
        </authorList>
    </citation>
    <scope>NUCLEOTIDE SEQUENCE [LARGE SCALE GENOMIC DNA]</scope>
    <source>
        <strain evidence="9 10">PX-1-G2-E2</strain>
    </source>
</reference>
<dbReference type="STRING" id="466.Lmac_1607"/>
<keyword evidence="10" id="KW-1185">Reference proteome</keyword>
<protein>
    <recommendedName>
        <fullName evidence="3">Flagellar assembly protein FliH</fullName>
    </recommendedName>
</protein>
<evidence type="ECO:0000256" key="3">
    <source>
        <dbReference type="ARBA" id="ARBA00016507"/>
    </source>
</evidence>
<evidence type="ECO:0000256" key="7">
    <source>
        <dbReference type="ARBA" id="ARBA00023225"/>
    </source>
</evidence>
<evidence type="ECO:0000313" key="10">
    <source>
        <dbReference type="Proteomes" id="UP000054908"/>
    </source>
</evidence>
<evidence type="ECO:0000256" key="2">
    <source>
        <dbReference type="ARBA" id="ARBA00006602"/>
    </source>
</evidence>
<dbReference type="GO" id="GO:0005829">
    <property type="term" value="C:cytosol"/>
    <property type="evidence" value="ECO:0007669"/>
    <property type="project" value="TreeGrafter"/>
</dbReference>
<dbReference type="InterPro" id="IPR018035">
    <property type="entry name" value="Flagellar_FliH/T3SS_HrpE"/>
</dbReference>
<accession>A0A0W0W0E1</accession>
<evidence type="ECO:0000256" key="5">
    <source>
        <dbReference type="ARBA" id="ARBA00022795"/>
    </source>
</evidence>
<proteinExistence type="inferred from homology"/>
<evidence type="ECO:0000313" key="9">
    <source>
        <dbReference type="EMBL" id="KTD25836.1"/>
    </source>
</evidence>
<dbReference type="InterPro" id="IPR051472">
    <property type="entry name" value="T3SS_Stator/FliH"/>
</dbReference>
<dbReference type="OrthoDB" id="8480773at2"/>
<keyword evidence="5" id="KW-1005">Bacterial flagellum biogenesis</keyword>
<evidence type="ECO:0000256" key="1">
    <source>
        <dbReference type="ARBA" id="ARBA00003041"/>
    </source>
</evidence>
<dbReference type="GO" id="GO:0044781">
    <property type="term" value="P:bacterial-type flagellum organization"/>
    <property type="evidence" value="ECO:0007669"/>
    <property type="project" value="UniProtKB-KW"/>
</dbReference>
<sequence>MADILKHVILSDDYFPLGKPPLAQENNFISPNTLSPSATENALLKEQAREEGYKIGFEQGLVEGLEQGKKLTSSQTMGIVQQLNNLLQVIPDALNESRLALKAEIADIVLAIVQQLFIQQQCSKEVIAQQITAALTHLNDKQKITLALHPQDLTLLRQGALKIDFSQYQDLQVIADETLTLGGCRIKTEHGLFDAGIERQIDGLKQALLQIKKRNSHE</sequence>
<comment type="caution">
    <text evidence="9">The sequence shown here is derived from an EMBL/GenBank/DDBJ whole genome shotgun (WGS) entry which is preliminary data.</text>
</comment>
<name>A0A0W0W0E1_9GAMM</name>
<dbReference type="PATRIC" id="fig|466.6.peg.1693"/>
<evidence type="ECO:0000259" key="8">
    <source>
        <dbReference type="Pfam" id="PF02108"/>
    </source>
</evidence>
<comment type="function">
    <text evidence="1">Needed for flagellar regrowth and assembly.</text>
</comment>
<dbReference type="GO" id="GO:0015031">
    <property type="term" value="P:protein transport"/>
    <property type="evidence" value="ECO:0007669"/>
    <property type="project" value="UniProtKB-KW"/>
</dbReference>
<keyword evidence="4" id="KW-0813">Transport</keyword>
<dbReference type="EMBL" id="LNYL01000042">
    <property type="protein sequence ID" value="KTD25836.1"/>
    <property type="molecule type" value="Genomic_DNA"/>
</dbReference>
<evidence type="ECO:0000256" key="6">
    <source>
        <dbReference type="ARBA" id="ARBA00022927"/>
    </source>
</evidence>
<dbReference type="Pfam" id="PF02108">
    <property type="entry name" value="FliH"/>
    <property type="match status" value="1"/>
</dbReference>
<gene>
    <name evidence="9" type="primary">yscL</name>
    <name evidence="9" type="ORF">Lmac_1607</name>
</gene>
<organism evidence="9 10">
    <name type="scientific">Legionella maceachernii</name>
    <dbReference type="NCBI Taxonomy" id="466"/>
    <lineage>
        <taxon>Bacteria</taxon>
        <taxon>Pseudomonadati</taxon>
        <taxon>Pseudomonadota</taxon>
        <taxon>Gammaproteobacteria</taxon>
        <taxon>Legionellales</taxon>
        <taxon>Legionellaceae</taxon>
        <taxon>Legionella</taxon>
    </lineage>
</organism>
<comment type="similarity">
    <text evidence="2">Belongs to the FliH family.</text>
</comment>
<feature type="domain" description="Flagellar assembly protein FliH/Type III secretion system HrpE" evidence="8">
    <location>
        <begin position="80"/>
        <end position="202"/>
    </location>
</feature>
<dbReference type="RefSeq" id="WP_058452376.1">
    <property type="nucleotide sequence ID" value="NZ_CAAAIB010000004.1"/>
</dbReference>
<dbReference type="PANTHER" id="PTHR34982">
    <property type="entry name" value="YOP PROTEINS TRANSLOCATION PROTEIN L"/>
    <property type="match status" value="1"/>
</dbReference>